<feature type="compositionally biased region" description="Polar residues" evidence="1">
    <location>
        <begin position="259"/>
        <end position="270"/>
    </location>
</feature>
<name>A0ABR4B0X4_9LECA</name>
<evidence type="ECO:0000313" key="2">
    <source>
        <dbReference type="EMBL" id="KAL2051063.1"/>
    </source>
</evidence>
<feature type="compositionally biased region" description="Low complexity" evidence="1">
    <location>
        <begin position="108"/>
        <end position="118"/>
    </location>
</feature>
<organism evidence="2 3">
    <name type="scientific">Lepraria finkii</name>
    <dbReference type="NCBI Taxonomy" id="1340010"/>
    <lineage>
        <taxon>Eukaryota</taxon>
        <taxon>Fungi</taxon>
        <taxon>Dikarya</taxon>
        <taxon>Ascomycota</taxon>
        <taxon>Pezizomycotina</taxon>
        <taxon>Lecanoromycetes</taxon>
        <taxon>OSLEUM clade</taxon>
        <taxon>Lecanoromycetidae</taxon>
        <taxon>Lecanorales</taxon>
        <taxon>Lecanorineae</taxon>
        <taxon>Stereocaulaceae</taxon>
        <taxon>Lepraria</taxon>
    </lineage>
</organism>
<feature type="region of interest" description="Disordered" evidence="1">
    <location>
        <begin position="225"/>
        <end position="270"/>
    </location>
</feature>
<comment type="caution">
    <text evidence="2">The sequence shown here is derived from an EMBL/GenBank/DDBJ whole genome shotgun (WGS) entry which is preliminary data.</text>
</comment>
<sequence>MYLQKLLTIGTLLFIGVSSLPQYFKSLLTAYKIINHLTLYRAITTDPSTDTPLVQEPATTGAPAGTPTGFGGPGGEQSIRHSGEGNVQSSTGVGASAGAGGTPLVQEPATTGAPAGTPTGFGGPGGEQSIRHSGEGNVQSSTGVGASAGAGGTPLVQEPATTGAPAGTPTGFGGPGGEQSIRHSGEGNVQSLSSEMGNVQYGSNTEIGGDLTATNTFSSPFQTGSTLALPHDASAGAGVGASAGTGARAGSDTPLTVAPSASATVYPTPS</sequence>
<protein>
    <submittedName>
        <fullName evidence="2">Uncharacterized protein</fullName>
    </submittedName>
</protein>
<reference evidence="2 3" key="1">
    <citation type="submission" date="2024-09" db="EMBL/GenBank/DDBJ databases">
        <title>Rethinking Asexuality: The Enigmatic Case of Functional Sexual Genes in Lepraria (Stereocaulaceae).</title>
        <authorList>
            <person name="Doellman M."/>
            <person name="Sun Y."/>
            <person name="Barcenas-Pena A."/>
            <person name="Lumbsch H.T."/>
            <person name="Grewe F."/>
        </authorList>
    </citation>
    <scope>NUCLEOTIDE SEQUENCE [LARGE SCALE GENOMIC DNA]</scope>
    <source>
        <strain evidence="2 3">Grewe 0041</strain>
    </source>
</reference>
<keyword evidence="3" id="KW-1185">Reference proteome</keyword>
<accession>A0ABR4B0X4</accession>
<evidence type="ECO:0000256" key="1">
    <source>
        <dbReference type="SAM" id="MobiDB-lite"/>
    </source>
</evidence>
<evidence type="ECO:0000313" key="3">
    <source>
        <dbReference type="Proteomes" id="UP001590951"/>
    </source>
</evidence>
<proteinExistence type="predicted"/>
<dbReference type="Proteomes" id="UP001590951">
    <property type="component" value="Unassembled WGS sequence"/>
</dbReference>
<feature type="compositionally biased region" description="Low complexity" evidence="1">
    <location>
        <begin position="57"/>
        <end position="67"/>
    </location>
</feature>
<gene>
    <name evidence="2" type="ORF">ABVK25_008657</name>
</gene>
<dbReference type="EMBL" id="JBHFEH010000039">
    <property type="protein sequence ID" value="KAL2051063.1"/>
    <property type="molecule type" value="Genomic_DNA"/>
</dbReference>
<feature type="compositionally biased region" description="Low complexity" evidence="1">
    <location>
        <begin position="159"/>
        <end position="169"/>
    </location>
</feature>
<feature type="region of interest" description="Disordered" evidence="1">
    <location>
        <begin position="50"/>
        <end position="192"/>
    </location>
</feature>